<evidence type="ECO:0000256" key="1">
    <source>
        <dbReference type="SAM" id="MobiDB-lite"/>
    </source>
</evidence>
<gene>
    <name evidence="2" type="ORF">IAB81_01605</name>
</gene>
<proteinExistence type="predicted"/>
<protein>
    <submittedName>
        <fullName evidence="2">DUF4290 domain-containing protein</fullName>
    </submittedName>
</protein>
<comment type="caution">
    <text evidence="2">The sequence shown here is derived from an EMBL/GenBank/DDBJ whole genome shotgun (WGS) entry which is preliminary data.</text>
</comment>
<evidence type="ECO:0000313" key="3">
    <source>
        <dbReference type="Proteomes" id="UP000823604"/>
    </source>
</evidence>
<dbReference type="InterPro" id="IPR025632">
    <property type="entry name" value="DUF4290"/>
</dbReference>
<dbReference type="Proteomes" id="UP000823604">
    <property type="component" value="Unassembled WGS sequence"/>
</dbReference>
<name>A0A9D9IGC0_9BACT</name>
<evidence type="ECO:0000313" key="2">
    <source>
        <dbReference type="EMBL" id="MBO8472312.1"/>
    </source>
</evidence>
<accession>A0A9D9IGC0</accession>
<dbReference type="AlphaFoldDB" id="A0A9D9IGC0"/>
<dbReference type="EMBL" id="JADIMA010000016">
    <property type="protein sequence ID" value="MBO8472312.1"/>
    <property type="molecule type" value="Genomic_DNA"/>
</dbReference>
<sequence length="227" mass="26373">MENNIENSDYKKDYNTKRERLVLPEHGRHVQKMLEHVMEIEDPEKRKEQLQCVVDVMRSLEGVGKDNQEAIQKLWDHLQVISGYRLKDEDSPFPLPHKESENMRPSPIVRNATPIKATHYGRNIESIIDMIASKPDDDARTAMIRSLAIYMRQQYLIWNKDSVADETIFRDIERMSGGRIKVPEDMVLTKISADAVFSRPGAVQPNKKKNLPNQKKGKQLNNRRRNA</sequence>
<reference evidence="2" key="1">
    <citation type="submission" date="2020-10" db="EMBL/GenBank/DDBJ databases">
        <authorList>
            <person name="Gilroy R."/>
        </authorList>
    </citation>
    <scope>NUCLEOTIDE SEQUENCE</scope>
    <source>
        <strain evidence="2">B1-8020</strain>
    </source>
</reference>
<feature type="compositionally biased region" description="Basic residues" evidence="1">
    <location>
        <begin position="206"/>
        <end position="227"/>
    </location>
</feature>
<dbReference type="Pfam" id="PF14123">
    <property type="entry name" value="DUF4290"/>
    <property type="match status" value="1"/>
</dbReference>
<organism evidence="2 3">
    <name type="scientific">Candidatus Merdivivens pullicola</name>
    <dbReference type="NCBI Taxonomy" id="2840872"/>
    <lineage>
        <taxon>Bacteria</taxon>
        <taxon>Pseudomonadati</taxon>
        <taxon>Bacteroidota</taxon>
        <taxon>Bacteroidia</taxon>
        <taxon>Bacteroidales</taxon>
        <taxon>Muribaculaceae</taxon>
        <taxon>Muribaculaceae incertae sedis</taxon>
        <taxon>Candidatus Merdivivens</taxon>
    </lineage>
</organism>
<reference evidence="2" key="2">
    <citation type="journal article" date="2021" name="PeerJ">
        <title>Extensive microbial diversity within the chicken gut microbiome revealed by metagenomics and culture.</title>
        <authorList>
            <person name="Gilroy R."/>
            <person name="Ravi A."/>
            <person name="Getino M."/>
            <person name="Pursley I."/>
            <person name="Horton D.L."/>
            <person name="Alikhan N.F."/>
            <person name="Baker D."/>
            <person name="Gharbi K."/>
            <person name="Hall N."/>
            <person name="Watson M."/>
            <person name="Adriaenssens E.M."/>
            <person name="Foster-Nyarko E."/>
            <person name="Jarju S."/>
            <person name="Secka A."/>
            <person name="Antonio M."/>
            <person name="Oren A."/>
            <person name="Chaudhuri R.R."/>
            <person name="La Ragione R."/>
            <person name="Hildebrand F."/>
            <person name="Pallen M.J."/>
        </authorList>
    </citation>
    <scope>NUCLEOTIDE SEQUENCE</scope>
    <source>
        <strain evidence="2">B1-8020</strain>
    </source>
</reference>
<feature type="region of interest" description="Disordered" evidence="1">
    <location>
        <begin position="199"/>
        <end position="227"/>
    </location>
</feature>